<dbReference type="GeneID" id="40741512"/>
<organism evidence="2 3">
    <name type="scientific">Aureobasidium pullulans EXF-150</name>
    <dbReference type="NCBI Taxonomy" id="1043002"/>
    <lineage>
        <taxon>Eukaryota</taxon>
        <taxon>Fungi</taxon>
        <taxon>Dikarya</taxon>
        <taxon>Ascomycota</taxon>
        <taxon>Pezizomycotina</taxon>
        <taxon>Dothideomycetes</taxon>
        <taxon>Dothideomycetidae</taxon>
        <taxon>Dothideales</taxon>
        <taxon>Saccotheciaceae</taxon>
        <taxon>Aureobasidium</taxon>
    </lineage>
</organism>
<feature type="chain" id="PRO_5001703916" description="Secreted protein" evidence="1">
    <location>
        <begin position="32"/>
        <end position="149"/>
    </location>
</feature>
<protein>
    <recommendedName>
        <fullName evidence="4">Secreted protein</fullName>
    </recommendedName>
</protein>
<dbReference type="HOGENOM" id="CLU_1749268_0_0_1"/>
<reference evidence="2 3" key="1">
    <citation type="journal article" date="2014" name="BMC Genomics">
        <title>Genome sequencing of four Aureobasidium pullulans varieties: biotechnological potential, stress tolerance, and description of new species.</title>
        <authorList>
            <person name="Gostin Ar C."/>
            <person name="Ohm R.A."/>
            <person name="Kogej T."/>
            <person name="Sonjak S."/>
            <person name="Turk M."/>
            <person name="Zajc J."/>
            <person name="Zalar P."/>
            <person name="Grube M."/>
            <person name="Sun H."/>
            <person name="Han J."/>
            <person name="Sharma A."/>
            <person name="Chiniquy J."/>
            <person name="Ngan C.Y."/>
            <person name="Lipzen A."/>
            <person name="Barry K."/>
            <person name="Grigoriev I.V."/>
            <person name="Gunde-Cimerman N."/>
        </authorList>
    </citation>
    <scope>NUCLEOTIDE SEQUENCE [LARGE SCALE GENOMIC DNA]</scope>
    <source>
        <strain evidence="2 3">EXF-150</strain>
    </source>
</reference>
<dbReference type="RefSeq" id="XP_029761925.1">
    <property type="nucleotide sequence ID" value="XM_029899206.1"/>
</dbReference>
<evidence type="ECO:0008006" key="4">
    <source>
        <dbReference type="Google" id="ProtNLM"/>
    </source>
</evidence>
<dbReference type="Proteomes" id="UP000030706">
    <property type="component" value="Unassembled WGS sequence"/>
</dbReference>
<name>A0A074XJR6_AURPU</name>
<accession>A0A074XJR6</accession>
<evidence type="ECO:0000313" key="3">
    <source>
        <dbReference type="Proteomes" id="UP000030706"/>
    </source>
</evidence>
<keyword evidence="3" id="KW-1185">Reference proteome</keyword>
<evidence type="ECO:0000256" key="1">
    <source>
        <dbReference type="SAM" id="SignalP"/>
    </source>
</evidence>
<evidence type="ECO:0000313" key="2">
    <source>
        <dbReference type="EMBL" id="KEQ85738.1"/>
    </source>
</evidence>
<dbReference type="AlphaFoldDB" id="A0A074XJR6"/>
<keyword evidence="1" id="KW-0732">Signal</keyword>
<gene>
    <name evidence="2" type="ORF">M438DRAFT_184028</name>
</gene>
<sequence>MLFGVIVGRPRDFLFWLLSCMTSLLLLRCRSSKSQISVAPHGHNMSRDDDDDRFAKSSSIVDDQSLRVSRGKGVEKQVYRSSVKPMEPSCQSNRIWICARQLSNFPESSTGWANKPPRMKDTFTFQTRPMKLLPSPRSIALGWLASTAR</sequence>
<feature type="signal peptide" evidence="1">
    <location>
        <begin position="1"/>
        <end position="31"/>
    </location>
</feature>
<proteinExistence type="predicted"/>
<dbReference type="EMBL" id="KL584979">
    <property type="protein sequence ID" value="KEQ85738.1"/>
    <property type="molecule type" value="Genomic_DNA"/>
</dbReference>